<protein>
    <submittedName>
        <fullName evidence="1">Uncharacterized protein</fullName>
    </submittedName>
</protein>
<keyword evidence="2" id="KW-1185">Reference proteome</keyword>
<dbReference type="Proteomes" id="UP000257109">
    <property type="component" value="Unassembled WGS sequence"/>
</dbReference>
<evidence type="ECO:0000313" key="1">
    <source>
        <dbReference type="EMBL" id="RDX74131.1"/>
    </source>
</evidence>
<accession>A0A371F758</accession>
<evidence type="ECO:0000313" key="2">
    <source>
        <dbReference type="Proteomes" id="UP000257109"/>
    </source>
</evidence>
<gene>
    <name evidence="1" type="ORF">CR513_46158</name>
</gene>
<dbReference type="AlphaFoldDB" id="A0A371F758"/>
<comment type="caution">
    <text evidence="1">The sequence shown here is derived from an EMBL/GenBank/DDBJ whole genome shotgun (WGS) entry which is preliminary data.</text>
</comment>
<reference evidence="1" key="1">
    <citation type="submission" date="2018-05" db="EMBL/GenBank/DDBJ databases">
        <title>Draft genome of Mucuna pruriens seed.</title>
        <authorList>
            <person name="Nnadi N.E."/>
            <person name="Vos R."/>
            <person name="Hasami M.H."/>
            <person name="Devisetty U.K."/>
            <person name="Aguiy J.C."/>
        </authorList>
    </citation>
    <scope>NUCLEOTIDE SEQUENCE [LARGE SCALE GENOMIC DNA]</scope>
    <source>
        <strain evidence="1">JCA_2017</strain>
    </source>
</reference>
<name>A0A371F758_MUCPR</name>
<sequence length="113" mass="13629">MRHYDMFTMKDDETIDEMFGRFQTILNSLTSLVLRKNRNISKLSKLKCLIQYSSSDTTNDEISLMSRMFKQILKKKEKEVICFECKKPELFKVDYPKLRKRWYPKKKKSLMAT</sequence>
<feature type="non-terminal residue" evidence="1">
    <location>
        <position position="1"/>
    </location>
</feature>
<proteinExistence type="predicted"/>
<organism evidence="1 2">
    <name type="scientific">Mucuna pruriens</name>
    <name type="common">Velvet bean</name>
    <name type="synonym">Dolichos pruriens</name>
    <dbReference type="NCBI Taxonomy" id="157652"/>
    <lineage>
        <taxon>Eukaryota</taxon>
        <taxon>Viridiplantae</taxon>
        <taxon>Streptophyta</taxon>
        <taxon>Embryophyta</taxon>
        <taxon>Tracheophyta</taxon>
        <taxon>Spermatophyta</taxon>
        <taxon>Magnoliopsida</taxon>
        <taxon>eudicotyledons</taxon>
        <taxon>Gunneridae</taxon>
        <taxon>Pentapetalae</taxon>
        <taxon>rosids</taxon>
        <taxon>fabids</taxon>
        <taxon>Fabales</taxon>
        <taxon>Fabaceae</taxon>
        <taxon>Papilionoideae</taxon>
        <taxon>50 kb inversion clade</taxon>
        <taxon>NPAAA clade</taxon>
        <taxon>indigoferoid/millettioid clade</taxon>
        <taxon>Phaseoleae</taxon>
        <taxon>Mucuna</taxon>
    </lineage>
</organism>
<dbReference type="EMBL" id="QJKJ01010280">
    <property type="protein sequence ID" value="RDX74131.1"/>
    <property type="molecule type" value="Genomic_DNA"/>
</dbReference>